<name>A0ACB5STJ9_AMBMO</name>
<organism evidence="1 2">
    <name type="scientific">Ambrosiozyma monospora</name>
    <name type="common">Yeast</name>
    <name type="synonym">Endomycopsis monosporus</name>
    <dbReference type="NCBI Taxonomy" id="43982"/>
    <lineage>
        <taxon>Eukaryota</taxon>
        <taxon>Fungi</taxon>
        <taxon>Dikarya</taxon>
        <taxon>Ascomycota</taxon>
        <taxon>Saccharomycotina</taxon>
        <taxon>Pichiomycetes</taxon>
        <taxon>Pichiales</taxon>
        <taxon>Pichiaceae</taxon>
        <taxon>Ambrosiozyma</taxon>
    </lineage>
</organism>
<gene>
    <name evidence="1" type="ORF">Amon02_000093600</name>
</gene>
<comment type="caution">
    <text evidence="1">The sequence shown here is derived from an EMBL/GenBank/DDBJ whole genome shotgun (WGS) entry which is preliminary data.</text>
</comment>
<evidence type="ECO:0000313" key="1">
    <source>
        <dbReference type="EMBL" id="GME72311.1"/>
    </source>
</evidence>
<keyword evidence="2" id="KW-1185">Reference proteome</keyword>
<evidence type="ECO:0000313" key="2">
    <source>
        <dbReference type="Proteomes" id="UP001165064"/>
    </source>
</evidence>
<dbReference type="Proteomes" id="UP001165064">
    <property type="component" value="Unassembled WGS sequence"/>
</dbReference>
<dbReference type="EMBL" id="BSXS01000393">
    <property type="protein sequence ID" value="GME72311.1"/>
    <property type="molecule type" value="Genomic_DNA"/>
</dbReference>
<protein>
    <submittedName>
        <fullName evidence="1">Unnamed protein product</fullName>
    </submittedName>
</protein>
<sequence>MKENFDSIKIPVEFVLELFIGLGLVGRLFSISSAYQFAGIDGKYSSDGDVELTIAIVEYQTSIRKLRRGICTRYIKALQKGDLIGVSLIKGNLKRKIKLLGKVDEPIPVPDATTSTTAIDFPLPPLIMIGPGTGIAPMKSIIEHTLRHWTDLPLSSARQLVLFTGNRKLKESFLYGNFFTDLERLGYLSLFASFSRDRDSDDSDLNKDFKSETSQIQSQKPKTARYVQDTLWLNKELVYDLIVNKNASVYLCGSAGKMPLAVKSKLVEILKNGSDDEDWAQNYVKKMEGSDSRLVLETCNHFLNMSAQVISTSELNELVIGGNQHMKIDDHQFATQIKPKSDVLSNIDLSVKFDPKIHLAFTKDCLKNYKRTTMEELGATCAEQISEIGVSEPFPLFTDEAIDIMRAEILRKEVFDFGGRLCFNSTTGLDCTLRGYAKTLAPFTYDAWTHPDTVAAISAMAGVELTPVLDYEVAHVNVAMKSEDSSVNENISSKRLQALNNKDADIPAVVGWHVDSYPFVCVLMLSDTSKMVGGETLIKTPSGDIVTAEGPAKGKATVLQGRILTHLAALPVGYTERITSVTAFRAKDPLVCDTSDLHTIKPELNYGTHYNEFYPQWVGYRMKIISGRALHIKQTFEQSLNKKEKFDKQKAFELLKDLENYLFHTWKQMEVSEEEWSYHKSRLRK</sequence>
<proteinExistence type="predicted"/>
<accession>A0ACB5STJ9</accession>
<reference evidence="1" key="1">
    <citation type="submission" date="2023-04" db="EMBL/GenBank/DDBJ databases">
        <title>Ambrosiozyma monospora NBRC 10751.</title>
        <authorList>
            <person name="Ichikawa N."/>
            <person name="Sato H."/>
            <person name="Tonouchi N."/>
        </authorList>
    </citation>
    <scope>NUCLEOTIDE SEQUENCE</scope>
    <source>
        <strain evidence="1">NBRC 10751</strain>
    </source>
</reference>